<dbReference type="Gene3D" id="3.50.50.100">
    <property type="match status" value="1"/>
</dbReference>
<reference evidence="1" key="1">
    <citation type="submission" date="2023-12" db="EMBL/GenBank/DDBJ databases">
        <title>Fervidustalea candida gen. nov., sp. nov., a novel member of the family Paenibacillaceae isolated from a geothermal area.</title>
        <authorList>
            <person name="Li W.-J."/>
            <person name="Jiao J.-Y."/>
            <person name="Chen Y."/>
        </authorList>
    </citation>
    <scope>NUCLEOTIDE SEQUENCE</scope>
    <source>
        <strain evidence="1">SYSU GA230002</strain>
    </source>
</reference>
<name>A0ABU5ZFP5_9BACL</name>
<comment type="caution">
    <text evidence="1">The sequence shown here is derived from an EMBL/GenBank/DDBJ whole genome shotgun (WGS) entry which is preliminary data.</text>
</comment>
<gene>
    <name evidence="1" type="ORF">VF724_06545</name>
</gene>
<dbReference type="Proteomes" id="UP001310386">
    <property type="component" value="Unassembled WGS sequence"/>
</dbReference>
<evidence type="ECO:0000313" key="1">
    <source>
        <dbReference type="EMBL" id="MEB3101320.1"/>
    </source>
</evidence>
<keyword evidence="2" id="KW-1185">Reference proteome</keyword>
<accession>A0ABU5ZFP5</accession>
<dbReference type="SUPFAM" id="SSF51905">
    <property type="entry name" value="FAD/NAD(P)-binding domain"/>
    <property type="match status" value="1"/>
</dbReference>
<sequence length="56" mass="6178">MANIVVLGAGFAGQTAALYLKKELGRQHKVTVVNPWPRFTYIPSLVWVGIGRRAPE</sequence>
<organism evidence="1 2">
    <name type="scientific">Ferviditalea candida</name>
    <dbReference type="NCBI Taxonomy" id="3108399"/>
    <lineage>
        <taxon>Bacteria</taxon>
        <taxon>Bacillati</taxon>
        <taxon>Bacillota</taxon>
        <taxon>Bacilli</taxon>
        <taxon>Bacillales</taxon>
        <taxon>Paenibacillaceae</taxon>
        <taxon>Ferviditalea</taxon>
    </lineage>
</organism>
<protein>
    <submittedName>
        <fullName evidence="1">Uncharacterized protein</fullName>
    </submittedName>
</protein>
<dbReference type="RefSeq" id="WP_371753437.1">
    <property type="nucleotide sequence ID" value="NZ_JAYJLD010000007.1"/>
</dbReference>
<evidence type="ECO:0000313" key="2">
    <source>
        <dbReference type="Proteomes" id="UP001310386"/>
    </source>
</evidence>
<proteinExistence type="predicted"/>
<dbReference type="EMBL" id="JAYJLD010000007">
    <property type="protein sequence ID" value="MEB3101320.1"/>
    <property type="molecule type" value="Genomic_DNA"/>
</dbReference>
<dbReference type="InterPro" id="IPR036188">
    <property type="entry name" value="FAD/NAD-bd_sf"/>
</dbReference>